<evidence type="ECO:0000313" key="1">
    <source>
        <dbReference type="EMBL" id="CAG9178360.1"/>
    </source>
</evidence>
<gene>
    <name evidence="1" type="ORF">LMG21510_03565</name>
</gene>
<evidence type="ECO:0000313" key="2">
    <source>
        <dbReference type="Proteomes" id="UP000721236"/>
    </source>
</evidence>
<dbReference type="Proteomes" id="UP000721236">
    <property type="component" value="Unassembled WGS sequence"/>
</dbReference>
<dbReference type="RefSeq" id="WP_224043069.1">
    <property type="nucleotide sequence ID" value="NZ_CAJZAH010000003.1"/>
</dbReference>
<accession>A0ABN7Z290</accession>
<protein>
    <recommendedName>
        <fullName evidence="3">Surface antigen domain-containing protein</fullName>
    </recommendedName>
</protein>
<comment type="caution">
    <text evidence="1">The sequence shown here is derived from an EMBL/GenBank/DDBJ whole genome shotgun (WGS) entry which is preliminary data.</text>
</comment>
<proteinExistence type="predicted"/>
<keyword evidence="2" id="KW-1185">Reference proteome</keyword>
<reference evidence="1 2" key="1">
    <citation type="submission" date="2021-08" db="EMBL/GenBank/DDBJ databases">
        <authorList>
            <person name="Peeters C."/>
        </authorList>
    </citation>
    <scope>NUCLEOTIDE SEQUENCE [LARGE SCALE GENOMIC DNA]</scope>
    <source>
        <strain evidence="1 2">LMG 21510</strain>
    </source>
</reference>
<evidence type="ECO:0008006" key="3">
    <source>
        <dbReference type="Google" id="ProtNLM"/>
    </source>
</evidence>
<name>A0ABN7Z290_9BURK</name>
<organism evidence="1 2">
    <name type="scientific">Cupriavidus respiraculi</name>
    <dbReference type="NCBI Taxonomy" id="195930"/>
    <lineage>
        <taxon>Bacteria</taxon>
        <taxon>Pseudomonadati</taxon>
        <taxon>Pseudomonadota</taxon>
        <taxon>Betaproteobacteria</taxon>
        <taxon>Burkholderiales</taxon>
        <taxon>Burkholderiaceae</taxon>
        <taxon>Cupriavidus</taxon>
    </lineage>
</organism>
<sequence length="127" mass="14399">MRSPLARQWVGLTLAAWAMPALAFFDHYLSNTIVGQLSRAQTETLVAIWHQALSEKGDGESTEFQLAADRDARATEGTMTPVKTTVDGDQRCRQVRSEFRQAGRQEKWSGWYCRQGDGPWRVRQQKG</sequence>
<dbReference type="EMBL" id="CAJZAH010000003">
    <property type="protein sequence ID" value="CAG9178360.1"/>
    <property type="molecule type" value="Genomic_DNA"/>
</dbReference>